<organism evidence="1 2">
    <name type="scientific">Merdimmobilis hominis</name>
    <dbReference type="NCBI Taxonomy" id="2897707"/>
    <lineage>
        <taxon>Bacteria</taxon>
        <taxon>Bacillati</taxon>
        <taxon>Bacillota</taxon>
        <taxon>Clostridia</taxon>
        <taxon>Eubacteriales</taxon>
        <taxon>Oscillospiraceae</taxon>
        <taxon>Merdimmobilis</taxon>
    </lineage>
</organism>
<dbReference type="Proteomes" id="UP000774750">
    <property type="component" value="Unassembled WGS sequence"/>
</dbReference>
<evidence type="ECO:0000313" key="1">
    <source>
        <dbReference type="EMBL" id="MBM6921263.1"/>
    </source>
</evidence>
<reference evidence="1" key="2">
    <citation type="journal article" date="2021" name="Sci. Rep.">
        <title>The distribution of antibiotic resistance genes in chicken gut microbiota commensals.</title>
        <authorList>
            <person name="Juricova H."/>
            <person name="Matiasovicova J."/>
            <person name="Kubasova T."/>
            <person name="Cejkova D."/>
            <person name="Rychlik I."/>
        </authorList>
    </citation>
    <scope>NUCLEOTIDE SEQUENCE</scope>
    <source>
        <strain evidence="1">An559</strain>
    </source>
</reference>
<proteinExistence type="predicted"/>
<evidence type="ECO:0000313" key="2">
    <source>
        <dbReference type="Proteomes" id="UP000774750"/>
    </source>
</evidence>
<protein>
    <submittedName>
        <fullName evidence="1">Uncharacterized protein</fullName>
    </submittedName>
</protein>
<accession>A0A938X7C1</accession>
<keyword evidence="2" id="KW-1185">Reference proteome</keyword>
<reference evidence="1" key="1">
    <citation type="submission" date="2020-08" db="EMBL/GenBank/DDBJ databases">
        <authorList>
            <person name="Cejkova D."/>
            <person name="Kubasova T."/>
            <person name="Jahodarova E."/>
            <person name="Rychlik I."/>
        </authorList>
    </citation>
    <scope>NUCLEOTIDE SEQUENCE</scope>
    <source>
        <strain evidence="1">An559</strain>
    </source>
</reference>
<dbReference type="RefSeq" id="WP_204447021.1">
    <property type="nucleotide sequence ID" value="NZ_JACJKY010000013.1"/>
</dbReference>
<sequence>MSRILILVSSVYQLLTAVHLKCTLLSDTHADILLTDVLPDARARILPLQESALFSRVLYASSASFNAQYANASKQSLDEMFLQPLTVLNTLISEPLTSYDCIFFSNFDPFLRLIACVYYSAPCDFFCYEDGFSSYVISFLNPKRAIINTHPQAMKISEKLRAFYLFEPPLAMRGDSVANRRIPTIDPQNHSFVALLNRIFSYTPPSSFPDFLFLEQSFRAERIQTNDTELMAMCKQFTSPRRFFIKPHPRCQDDRFYPARLFSGSAPIELYLLNGMHKHTTLLTVCSNGALSGRIALGMQNEIVLLYKLFSGKVLWKEDDVLKRYLRAFSRRFPDAHCHVPNTSHELFDILRVLGGNNE</sequence>
<comment type="caution">
    <text evidence="1">The sequence shown here is derived from an EMBL/GenBank/DDBJ whole genome shotgun (WGS) entry which is preliminary data.</text>
</comment>
<gene>
    <name evidence="1" type="ORF">H6A12_08860</name>
</gene>
<dbReference type="EMBL" id="JACJKY010000013">
    <property type="protein sequence ID" value="MBM6921263.1"/>
    <property type="molecule type" value="Genomic_DNA"/>
</dbReference>
<dbReference type="AlphaFoldDB" id="A0A938X7C1"/>
<name>A0A938X7C1_9FIRM</name>